<keyword evidence="2 6" id="KW-0540">Nuclease</keyword>
<organism evidence="8 9">
    <name type="scientific">Microbacterium mangrovi</name>
    <dbReference type="NCBI Taxonomy" id="1348253"/>
    <lineage>
        <taxon>Bacteria</taxon>
        <taxon>Bacillati</taxon>
        <taxon>Actinomycetota</taxon>
        <taxon>Actinomycetes</taxon>
        <taxon>Micrococcales</taxon>
        <taxon>Microbacteriaceae</taxon>
        <taxon>Microbacterium</taxon>
    </lineage>
</organism>
<reference evidence="8 9" key="1">
    <citation type="submission" date="2014-11" db="EMBL/GenBank/DDBJ databases">
        <title>Genome sequence of Microbacterium mangrovi MUSC 115(T).</title>
        <authorList>
            <person name="Lee L.-H."/>
        </authorList>
    </citation>
    <scope>NUCLEOTIDE SEQUENCE [LARGE SCALE GENOMIC DNA]</scope>
    <source>
        <strain evidence="8 9">MUSC 115</strain>
    </source>
</reference>
<protein>
    <recommendedName>
        <fullName evidence="6">Ribonuclease VapC</fullName>
        <shortName evidence="6">RNase VapC</shortName>
        <ecNumber evidence="6">3.1.-.-</ecNumber>
    </recommendedName>
    <alternativeName>
        <fullName evidence="6">Toxin VapC</fullName>
    </alternativeName>
</protein>
<dbReference type="Pfam" id="PF01850">
    <property type="entry name" value="PIN"/>
    <property type="match status" value="1"/>
</dbReference>
<sequence>MTRYLLDVNVVIALVDPMHVHHERAHRWFAARSGTPWCTSPVVQNGALRILAHPNYPNTQSMPAVVMSLSSLVSHPEHEFLADSVSLLTGDVRRERLLSSAQVTDSYLLALAVASDAQLVTFDTKLVTIAVPGGAEALLALT</sequence>
<dbReference type="NCBIfam" id="TIGR00028">
    <property type="entry name" value="Mtu_PIN_fam"/>
    <property type="match status" value="1"/>
</dbReference>
<dbReference type="GO" id="GO:0090729">
    <property type="term" value="F:toxin activity"/>
    <property type="evidence" value="ECO:0007669"/>
    <property type="project" value="UniProtKB-KW"/>
</dbReference>
<dbReference type="RefSeq" id="WP_039399268.1">
    <property type="nucleotide sequence ID" value="NZ_JTDK01000010.1"/>
</dbReference>
<name>A0A0B2A2T2_9MICO</name>
<comment type="cofactor">
    <cofactor evidence="6">
        <name>Mg(2+)</name>
        <dbReference type="ChEBI" id="CHEBI:18420"/>
    </cofactor>
</comment>
<evidence type="ECO:0000256" key="5">
    <source>
        <dbReference type="ARBA" id="ARBA00022842"/>
    </source>
</evidence>
<dbReference type="STRING" id="1348253.LK09_11100"/>
<feature type="binding site" evidence="6">
    <location>
        <position position="7"/>
    </location>
    <ligand>
        <name>Mg(2+)</name>
        <dbReference type="ChEBI" id="CHEBI:18420"/>
    </ligand>
</feature>
<keyword evidence="6" id="KW-0800">Toxin</keyword>
<keyword evidence="3 6" id="KW-0479">Metal-binding</keyword>
<evidence type="ECO:0000256" key="2">
    <source>
        <dbReference type="ARBA" id="ARBA00022722"/>
    </source>
</evidence>
<keyword evidence="4 6" id="KW-0378">Hydrolase</keyword>
<proteinExistence type="inferred from homology"/>
<dbReference type="GO" id="GO:0045926">
    <property type="term" value="P:negative regulation of growth"/>
    <property type="evidence" value="ECO:0007669"/>
    <property type="project" value="UniProtKB-ARBA"/>
</dbReference>
<evidence type="ECO:0000259" key="7">
    <source>
        <dbReference type="Pfam" id="PF01850"/>
    </source>
</evidence>
<keyword evidence="8" id="KW-0238">DNA-binding</keyword>
<dbReference type="EMBL" id="JTDK01000010">
    <property type="protein sequence ID" value="KHK97345.1"/>
    <property type="molecule type" value="Genomic_DNA"/>
</dbReference>
<comment type="function">
    <text evidence="6">Toxic component of a toxin-antitoxin (TA) system. An RNase.</text>
</comment>
<dbReference type="GO" id="GO:0000287">
    <property type="term" value="F:magnesium ion binding"/>
    <property type="evidence" value="ECO:0007669"/>
    <property type="project" value="UniProtKB-UniRule"/>
</dbReference>
<dbReference type="InterPro" id="IPR022907">
    <property type="entry name" value="VapC_family"/>
</dbReference>
<dbReference type="GO" id="GO:0004540">
    <property type="term" value="F:RNA nuclease activity"/>
    <property type="evidence" value="ECO:0007669"/>
    <property type="project" value="InterPro"/>
</dbReference>
<dbReference type="GO" id="GO:0003677">
    <property type="term" value="F:DNA binding"/>
    <property type="evidence" value="ECO:0007669"/>
    <property type="project" value="UniProtKB-KW"/>
</dbReference>
<dbReference type="InterPro" id="IPR029060">
    <property type="entry name" value="PIN-like_dom_sf"/>
</dbReference>
<dbReference type="HAMAP" id="MF_00265">
    <property type="entry name" value="VapC_Nob1"/>
    <property type="match status" value="1"/>
</dbReference>
<dbReference type="AlphaFoldDB" id="A0A0B2A2T2"/>
<evidence type="ECO:0000313" key="8">
    <source>
        <dbReference type="EMBL" id="KHK97345.1"/>
    </source>
</evidence>
<comment type="caution">
    <text evidence="8">The sequence shown here is derived from an EMBL/GenBank/DDBJ whole genome shotgun (WGS) entry which is preliminary data.</text>
</comment>
<gene>
    <name evidence="6" type="primary">vapC</name>
    <name evidence="8" type="ORF">LK09_11100</name>
</gene>
<dbReference type="OrthoDB" id="196567at2"/>
<keyword evidence="9" id="KW-1185">Reference proteome</keyword>
<accession>A0A0B2A2T2</accession>
<keyword evidence="1 6" id="KW-1277">Toxin-antitoxin system</keyword>
<keyword evidence="5 6" id="KW-0460">Magnesium</keyword>
<evidence type="ECO:0000256" key="3">
    <source>
        <dbReference type="ARBA" id="ARBA00022723"/>
    </source>
</evidence>
<feature type="domain" description="PIN" evidence="7">
    <location>
        <begin position="4"/>
        <end position="130"/>
    </location>
</feature>
<evidence type="ECO:0000313" key="9">
    <source>
        <dbReference type="Proteomes" id="UP000031030"/>
    </source>
</evidence>
<dbReference type="SUPFAM" id="SSF88723">
    <property type="entry name" value="PIN domain-like"/>
    <property type="match status" value="1"/>
</dbReference>
<dbReference type="EC" id="3.1.-.-" evidence="6"/>
<evidence type="ECO:0000256" key="6">
    <source>
        <dbReference type="HAMAP-Rule" id="MF_00265"/>
    </source>
</evidence>
<comment type="similarity">
    <text evidence="6">Belongs to the PINc/VapC protein family.</text>
</comment>
<feature type="binding site" evidence="6">
    <location>
        <position position="105"/>
    </location>
    <ligand>
        <name>Mg(2+)</name>
        <dbReference type="ChEBI" id="CHEBI:18420"/>
    </ligand>
</feature>
<dbReference type="Gene3D" id="3.40.50.1010">
    <property type="entry name" value="5'-nuclease"/>
    <property type="match status" value="1"/>
</dbReference>
<dbReference type="Proteomes" id="UP000031030">
    <property type="component" value="Unassembled WGS sequence"/>
</dbReference>
<dbReference type="InterPro" id="IPR006226">
    <property type="entry name" value="Mtu_PIN"/>
</dbReference>
<evidence type="ECO:0000256" key="4">
    <source>
        <dbReference type="ARBA" id="ARBA00022801"/>
    </source>
</evidence>
<dbReference type="GO" id="GO:0016788">
    <property type="term" value="F:hydrolase activity, acting on ester bonds"/>
    <property type="evidence" value="ECO:0007669"/>
    <property type="project" value="InterPro"/>
</dbReference>
<dbReference type="InterPro" id="IPR002716">
    <property type="entry name" value="PIN_dom"/>
</dbReference>
<evidence type="ECO:0000256" key="1">
    <source>
        <dbReference type="ARBA" id="ARBA00022649"/>
    </source>
</evidence>